<gene>
    <name evidence="4" type="ORF">EXIGLDRAFT_622900</name>
</gene>
<evidence type="ECO:0000256" key="2">
    <source>
        <dbReference type="ARBA" id="ARBA00023002"/>
    </source>
</evidence>
<dbReference type="OrthoDB" id="3687641at2759"/>
<evidence type="ECO:0000256" key="1">
    <source>
        <dbReference type="ARBA" id="ARBA00004685"/>
    </source>
</evidence>
<dbReference type="STRING" id="1314781.A0A165DWX8"/>
<dbReference type="Pfam" id="PF11807">
    <property type="entry name" value="UstYa"/>
    <property type="match status" value="1"/>
</dbReference>
<keyword evidence="5" id="KW-1185">Reference proteome</keyword>
<sequence length="164" mass="18909">PAAYEGADFPMYLISPDDMPKVALDVEESVHHAIGQEAVFDWEHYVDAHGWFKAGPNHHGFVPTMYHDLHCMRMLHRALFPALAVEETTGDHAQHCLNYIRQTVLCYPDLTLEPPDVMSRNWTVDRAGGSTHVCYDWSLALRRGDELHSDWINFIGHRWEKNSR</sequence>
<reference evidence="4 5" key="1">
    <citation type="journal article" date="2016" name="Mol. Biol. Evol.">
        <title>Comparative Genomics of Early-Diverging Mushroom-Forming Fungi Provides Insights into the Origins of Lignocellulose Decay Capabilities.</title>
        <authorList>
            <person name="Nagy L.G."/>
            <person name="Riley R."/>
            <person name="Tritt A."/>
            <person name="Adam C."/>
            <person name="Daum C."/>
            <person name="Floudas D."/>
            <person name="Sun H."/>
            <person name="Yadav J.S."/>
            <person name="Pangilinan J."/>
            <person name="Larsson K.H."/>
            <person name="Matsuura K."/>
            <person name="Barry K."/>
            <person name="Labutti K."/>
            <person name="Kuo R."/>
            <person name="Ohm R.A."/>
            <person name="Bhattacharya S.S."/>
            <person name="Shirouzu T."/>
            <person name="Yoshinaga Y."/>
            <person name="Martin F.M."/>
            <person name="Grigoriev I.V."/>
            <person name="Hibbett D.S."/>
        </authorList>
    </citation>
    <scope>NUCLEOTIDE SEQUENCE [LARGE SCALE GENOMIC DNA]</scope>
    <source>
        <strain evidence="4 5">HHB12029</strain>
    </source>
</reference>
<name>A0A165DWX8_EXIGL</name>
<dbReference type="InterPro" id="IPR021765">
    <property type="entry name" value="UstYa-like"/>
</dbReference>
<dbReference type="GO" id="GO:0016491">
    <property type="term" value="F:oxidoreductase activity"/>
    <property type="evidence" value="ECO:0007669"/>
    <property type="project" value="UniProtKB-KW"/>
</dbReference>
<accession>A0A165DWX8</accession>
<dbReference type="PANTHER" id="PTHR33365">
    <property type="entry name" value="YALI0B05434P"/>
    <property type="match status" value="1"/>
</dbReference>
<dbReference type="AlphaFoldDB" id="A0A165DWX8"/>
<protein>
    <submittedName>
        <fullName evidence="4">Uncharacterized protein</fullName>
    </submittedName>
</protein>
<feature type="non-terminal residue" evidence="4">
    <location>
        <position position="1"/>
    </location>
</feature>
<dbReference type="InParanoid" id="A0A165DWX8"/>
<dbReference type="GO" id="GO:0043386">
    <property type="term" value="P:mycotoxin biosynthetic process"/>
    <property type="evidence" value="ECO:0007669"/>
    <property type="project" value="InterPro"/>
</dbReference>
<dbReference type="Proteomes" id="UP000077266">
    <property type="component" value="Unassembled WGS sequence"/>
</dbReference>
<evidence type="ECO:0000256" key="3">
    <source>
        <dbReference type="ARBA" id="ARBA00035112"/>
    </source>
</evidence>
<comment type="pathway">
    <text evidence="1">Mycotoxin biosynthesis.</text>
</comment>
<proteinExistence type="inferred from homology"/>
<evidence type="ECO:0000313" key="4">
    <source>
        <dbReference type="EMBL" id="KZV85554.1"/>
    </source>
</evidence>
<comment type="similarity">
    <text evidence="3">Belongs to the ustYa family.</text>
</comment>
<keyword evidence="2" id="KW-0560">Oxidoreductase</keyword>
<organism evidence="4 5">
    <name type="scientific">Exidia glandulosa HHB12029</name>
    <dbReference type="NCBI Taxonomy" id="1314781"/>
    <lineage>
        <taxon>Eukaryota</taxon>
        <taxon>Fungi</taxon>
        <taxon>Dikarya</taxon>
        <taxon>Basidiomycota</taxon>
        <taxon>Agaricomycotina</taxon>
        <taxon>Agaricomycetes</taxon>
        <taxon>Auriculariales</taxon>
        <taxon>Exidiaceae</taxon>
        <taxon>Exidia</taxon>
    </lineage>
</organism>
<dbReference type="PANTHER" id="PTHR33365:SF11">
    <property type="entry name" value="TAT PATHWAY SIGNAL SEQUENCE"/>
    <property type="match status" value="1"/>
</dbReference>
<dbReference type="EMBL" id="KV426184">
    <property type="protein sequence ID" value="KZV85554.1"/>
    <property type="molecule type" value="Genomic_DNA"/>
</dbReference>
<evidence type="ECO:0000313" key="5">
    <source>
        <dbReference type="Proteomes" id="UP000077266"/>
    </source>
</evidence>